<dbReference type="InterPro" id="IPR000210">
    <property type="entry name" value="BTB/POZ_dom"/>
</dbReference>
<feature type="compositionally biased region" description="Low complexity" evidence="1">
    <location>
        <begin position="2051"/>
        <end position="2072"/>
    </location>
</feature>
<feature type="compositionally biased region" description="Polar residues" evidence="1">
    <location>
        <begin position="1717"/>
        <end position="1726"/>
    </location>
</feature>
<feature type="region of interest" description="Disordered" evidence="1">
    <location>
        <begin position="516"/>
        <end position="838"/>
    </location>
</feature>
<feature type="domain" description="BTB" evidence="2">
    <location>
        <begin position="81"/>
        <end position="169"/>
    </location>
</feature>
<feature type="compositionally biased region" description="Polar residues" evidence="1">
    <location>
        <begin position="1888"/>
        <end position="1901"/>
    </location>
</feature>
<sequence>MKPSPFTFDPRADTLLILQNPNAHLQEENEIQVDSEPEYERLGADEAGLMETTKVRRDSPMTLDNDQSYPRGYLEEGGSTQVEFRVSSRHLSLVSPVFRAMLESQFKESRPNDQGLYELQASEWDAEALVILLDIIHGHHREVPKRISVETLSHIAIIVDYYGCHEIMELVFAAWVSYLGPPEEFVKQDPMRWLFISWVFRQESLFTTATKMLLLYDNGKYVVDLPIPQPILDKIDDNRQFVLNTLFGHLYNLQQDLLEGKAGCSETCASMLLGSLMKQMRTRGLTPVRPSMPFDGWRVEDARSMILGFAARPWRVPGRSTDHPCTLNKFLFSRVSLTLAHAKGLELKDFEGSPSRPTEESAKMAGQEPLRQFRDVKDAVYRYDSVFASIKSPTEIYEEKLRSLQDRIAQIWSELHSAPPDQTSRLQDNLIELAGQKKELEIDQKTNIEHYERVHAEKLRQTMDSFRDHLFQLMGASSVQSQFHMTPDTTRLGTDRVESAPVEPAFPELTSIVPVSANDEMDDGPMFDDNLMDDTMEDGADHEPAEDISPQEDSVMQEPVETEPHHEEPIEELTENPTEDEPFEAAPTNKEPTEEETAKGETVEERAEEEPAERVSADEEAGADGTEEPDDHQATEPEPEPEPVERESVDDKPIASRTRKPRSRIKESSRDSAARQNIFARQARYTFSPSPTPAAETITVQADESDDEEDDEGDDEEGDEDEDENKDEDKDENDDENDDEDEEEDEDESEEDDEVSEAEFSEPEEAPPSPRQTRSGGTKRKGNFSSPMTKTKRQKSERAPSTSKEKQKDAPTIESTRRQTRLSQRHHDPTDADEFKGITDPKCGKVYLTYWDKTKEWLAVLILPMGSFDKIGIPGSIESCGLADSLPPCYQYDKVSGEYTWAKPYETGNSLVNERMFPVMYFDGRDFPNRSAIDWIDAKDLRRFNPKLNNDILPHIKEVERYLKADPARRVIQEDEDGEGVPYKERTESQAPKPEELKNKKKKRKSSEQKTPGSSKAKTNSKKQAPAADPPAPVAEVQKVTPTPEQMAAHRAAALKPQVLRMIGHHYGSDKSKPAKTAASKPATTARSKSNEKSSNGRPASKPPSHEPVGSKSSTSRPGATNPTRPAGKGSSQHAASAHRPSGSRTPATPDPKPTAARPVDKQSNQPAPKPSAAKQATARPAEKNASQSTPKPPAARAASKPAEKESNQPAQTASAPRPAENHQTNQARTRPKSTDPRPPATRATSGTRAEKEPSQPVSKPTAPKPTAPRPAEKESNPPPPKPTEHRPNKPAQTKPQAPVTAEPEVSSPIFDEIQTEFVPQDDEPSPALEDNSQAAPIQQQAAPVPQQAAPVPQQATPAQQQVAPVQQQATPVQQQAAQPNADPLPPPPPPAPRVPRAPSAPPRHQSVPQPSNLSRPLPVPSPVPRPASTRNPPRPLPGEDVKKEKKPIIVIDISDDDSDGAAEENAAAARMLSQRASRAQVLQQLTAALAQDLVTNQPRTTAVQRTDPDRLTAVDIALAALRGDGPSNSSARQSWDRRPYDSTHRPVQGDAERTRGPLYSSTATNTSPPDQYRAQMANTDRNIGRQLGSGSLPTPPTQSLSGPMEIDSYSSRPPYSAGPSPISQAYRQPHPEQYSHLQQPQPRQGHASQQQLLTDYTNAAPSHPENSSRRASYDQTPRIPEPPPTTQYWHTQGRLQQTGDPQQSQQNQYQPSQQSHASPVSTAPSIQYPRPDAQQQYPTQQAAPSQYQNTQYQAQQSQAQSYTQSPQAYQQQPLVQYQQPQPAQQYHDAPQPAPTQQYDTQVQTQPVERSTQRTPTLSHLMHRHLHESSHQNRNQVLPPLPQSSPPIPSPQTHNQSSHASRPSFSSPYASTPTQPPPQAGQFPSVPTVLSQQTVQQTAPLRTSHEWPTAYQSSQVQAQQVGASAERPSSSQYQSTPSSHSRPASGHRQNEQRPSYQASTHNASQSYASPHWNQQSSSQASNLPLPRPLPVDPQLQQDPNVLPPLVSSNRPQERPNQSSYNPYSTIASSPQRQESFSAGAHAHQLPRPGQAGASSPPGFSQAPPQQPAPAAAYHTAPRHQAEPAAGHGPSATQQAASSHEQRALPPPPESSAPPASQPSASTSSNQQAEAGSSSSRDKRDKRDKLNSEPPGNTQQPEPANKFHPWVQVDLNLPQDPPDWGDSMPFELVEFISEWERLRSLRQGLAGLRNHKGGLECLFCNGPERVPYVYDRKNYFEKHLLHHWQRVKKLHPEGPDPTPRPVQRQQQYVFRDGTANLNI</sequence>
<feature type="compositionally biased region" description="Basic and acidic residues" evidence="1">
    <location>
        <begin position="643"/>
        <end position="654"/>
    </location>
</feature>
<accession>A0A8H5QE86</accession>
<feature type="compositionally biased region" description="Low complexity" evidence="1">
    <location>
        <begin position="1734"/>
        <end position="1791"/>
    </location>
</feature>
<feature type="region of interest" description="Disordered" evidence="1">
    <location>
        <begin position="1523"/>
        <end position="1628"/>
    </location>
</feature>
<feature type="compositionally biased region" description="Basic and acidic residues" evidence="1">
    <location>
        <begin position="596"/>
        <end position="605"/>
    </location>
</feature>
<feature type="compositionally biased region" description="Polar residues" evidence="1">
    <location>
        <begin position="1952"/>
        <end position="1981"/>
    </location>
</feature>
<proteinExistence type="predicted"/>
<dbReference type="Proteomes" id="UP000547976">
    <property type="component" value="Unassembled WGS sequence"/>
</dbReference>
<evidence type="ECO:0000313" key="3">
    <source>
        <dbReference type="EMBL" id="KAF5612413.1"/>
    </source>
</evidence>
<feature type="compositionally biased region" description="Low complexity" evidence="1">
    <location>
        <begin position="1075"/>
        <end position="1088"/>
    </location>
</feature>
<comment type="caution">
    <text evidence="3">The sequence shown here is derived from an EMBL/GenBank/DDBJ whole genome shotgun (WGS) entry which is preliminary data.</text>
</comment>
<dbReference type="InterPro" id="IPR011333">
    <property type="entry name" value="SKP1/BTB/POZ_sf"/>
</dbReference>
<feature type="compositionally biased region" description="Polar residues" evidence="1">
    <location>
        <begin position="2006"/>
        <end position="2036"/>
    </location>
</feature>
<protein>
    <recommendedName>
        <fullName evidence="2">BTB domain-containing protein</fullName>
    </recommendedName>
</protein>
<feature type="compositionally biased region" description="Basic and acidic residues" evidence="1">
    <location>
        <begin position="1438"/>
        <end position="1448"/>
    </location>
</feature>
<name>A0A8H5QE86_GIBSU</name>
<feature type="compositionally biased region" description="Polar residues" evidence="1">
    <location>
        <begin position="1687"/>
        <end position="1702"/>
    </location>
</feature>
<evidence type="ECO:0000256" key="1">
    <source>
        <dbReference type="SAM" id="MobiDB-lite"/>
    </source>
</evidence>
<feature type="compositionally biased region" description="Basic and acidic residues" evidence="1">
    <location>
        <begin position="794"/>
        <end position="817"/>
    </location>
</feature>
<feature type="region of interest" description="Disordered" evidence="1">
    <location>
        <begin position="970"/>
        <end position="1467"/>
    </location>
</feature>
<feature type="compositionally biased region" description="Basic and acidic residues" evidence="1">
    <location>
        <begin position="982"/>
        <end position="998"/>
    </location>
</feature>
<evidence type="ECO:0000313" key="4">
    <source>
        <dbReference type="Proteomes" id="UP000547976"/>
    </source>
</evidence>
<feature type="compositionally biased region" description="Low complexity" evidence="1">
    <location>
        <begin position="1154"/>
        <end position="1179"/>
    </location>
</feature>
<feature type="compositionally biased region" description="Acidic residues" evidence="1">
    <location>
        <begin position="1454"/>
        <end position="1463"/>
    </location>
</feature>
<feature type="compositionally biased region" description="Acidic residues" evidence="1">
    <location>
        <begin position="519"/>
        <end position="538"/>
    </location>
</feature>
<feature type="compositionally biased region" description="Pro residues" evidence="1">
    <location>
        <begin position="1383"/>
        <end position="1402"/>
    </location>
</feature>
<dbReference type="OrthoDB" id="5234017at2759"/>
<feature type="compositionally biased region" description="Low complexity" evidence="1">
    <location>
        <begin position="1857"/>
        <end position="1867"/>
    </location>
</feature>
<feature type="compositionally biased region" description="Low complexity" evidence="1">
    <location>
        <begin position="1912"/>
        <end position="1941"/>
    </location>
</feature>
<feature type="compositionally biased region" description="Polar residues" evidence="1">
    <location>
        <begin position="1111"/>
        <end position="1135"/>
    </location>
</feature>
<organism evidence="3 4">
    <name type="scientific">Gibberella subglutinans</name>
    <name type="common">Fusarium subglutinans</name>
    <dbReference type="NCBI Taxonomy" id="42677"/>
    <lineage>
        <taxon>Eukaryota</taxon>
        <taxon>Fungi</taxon>
        <taxon>Dikarya</taxon>
        <taxon>Ascomycota</taxon>
        <taxon>Pezizomycotina</taxon>
        <taxon>Sordariomycetes</taxon>
        <taxon>Hypocreomycetidae</taxon>
        <taxon>Hypocreales</taxon>
        <taxon>Nectriaceae</taxon>
        <taxon>Fusarium</taxon>
        <taxon>Fusarium fujikuroi species complex</taxon>
    </lineage>
</organism>
<dbReference type="EMBL" id="JAAOAV010000008">
    <property type="protein sequence ID" value="KAF5612413.1"/>
    <property type="molecule type" value="Genomic_DNA"/>
</dbReference>
<feature type="compositionally biased region" description="Pro residues" evidence="1">
    <location>
        <begin position="1839"/>
        <end position="1850"/>
    </location>
</feature>
<feature type="compositionally biased region" description="Low complexity" evidence="1">
    <location>
        <begin position="2112"/>
        <end position="2134"/>
    </location>
</feature>
<feature type="compositionally biased region" description="Low complexity" evidence="1">
    <location>
        <begin position="1703"/>
        <end position="1716"/>
    </location>
</feature>
<dbReference type="SUPFAM" id="SSF54695">
    <property type="entry name" value="POZ domain"/>
    <property type="match status" value="1"/>
</dbReference>
<feature type="compositionally biased region" description="Acidic residues" evidence="1">
    <location>
        <begin position="618"/>
        <end position="630"/>
    </location>
</feature>
<feature type="compositionally biased region" description="Basic and acidic residues" evidence="1">
    <location>
        <begin position="2135"/>
        <end position="2146"/>
    </location>
</feature>
<feature type="compositionally biased region" description="Acidic residues" evidence="1">
    <location>
        <begin position="569"/>
        <end position="583"/>
    </location>
</feature>
<dbReference type="Gene3D" id="3.30.710.10">
    <property type="entry name" value="Potassium Channel Kv1.1, Chain A"/>
    <property type="match status" value="1"/>
</dbReference>
<feature type="compositionally biased region" description="Acidic residues" evidence="1">
    <location>
        <begin position="703"/>
        <end position="765"/>
    </location>
</feature>
<feature type="compositionally biased region" description="Low complexity" evidence="1">
    <location>
        <begin position="1334"/>
        <end position="1382"/>
    </location>
</feature>
<evidence type="ECO:0000259" key="2">
    <source>
        <dbReference type="Pfam" id="PF00651"/>
    </source>
</evidence>
<feature type="compositionally biased region" description="Polar residues" evidence="1">
    <location>
        <begin position="1560"/>
        <end position="1570"/>
    </location>
</feature>
<dbReference type="RefSeq" id="XP_036542964.1">
    <property type="nucleotide sequence ID" value="XM_036679162.1"/>
</dbReference>
<dbReference type="GeneID" id="59313880"/>
<feature type="compositionally biased region" description="Basic and acidic residues" evidence="1">
    <location>
        <begin position="664"/>
        <end position="673"/>
    </location>
</feature>
<feature type="region of interest" description="Disordered" evidence="1">
    <location>
        <begin position="1659"/>
        <end position="2162"/>
    </location>
</feature>
<dbReference type="Pfam" id="PF00651">
    <property type="entry name" value="BTB"/>
    <property type="match status" value="1"/>
</dbReference>
<gene>
    <name evidence="3" type="ORF">FSUBG_1490</name>
</gene>
<feature type="compositionally biased region" description="Polar residues" evidence="1">
    <location>
        <begin position="1796"/>
        <end position="1818"/>
    </location>
</feature>
<feature type="compositionally biased region" description="Basic and acidic residues" evidence="1">
    <location>
        <begin position="825"/>
        <end position="838"/>
    </location>
</feature>
<reference evidence="3 4" key="1">
    <citation type="submission" date="2020-05" db="EMBL/GenBank/DDBJ databases">
        <title>Identification and distribution of gene clusters putatively required for synthesis of sphingolipid metabolism inhibitors in phylogenetically diverse species of the filamentous fungus Fusarium.</title>
        <authorList>
            <person name="Kim H.-S."/>
            <person name="Busman M."/>
            <person name="Brown D.W."/>
            <person name="Divon H."/>
            <person name="Uhlig S."/>
            <person name="Proctor R.H."/>
        </authorList>
    </citation>
    <scope>NUCLEOTIDE SEQUENCE [LARGE SCALE GENOMIC DNA]</scope>
    <source>
        <strain evidence="3 4">NRRL 66333</strain>
    </source>
</reference>
<feature type="compositionally biased region" description="Polar residues" evidence="1">
    <location>
        <begin position="1589"/>
        <end position="1602"/>
    </location>
</feature>
<keyword evidence="4" id="KW-1185">Reference proteome</keyword>
<feature type="compositionally biased region" description="Basic and acidic residues" evidence="1">
    <location>
        <begin position="1535"/>
        <end position="1545"/>
    </location>
</feature>